<gene>
    <name evidence="1" type="ORF">SeLEV6574_g07884</name>
</gene>
<dbReference type="Proteomes" id="UP000320475">
    <property type="component" value="Unassembled WGS sequence"/>
</dbReference>
<comment type="caution">
    <text evidence="1">The sequence shown here is derived from an EMBL/GenBank/DDBJ whole genome shotgun (WGS) entry which is preliminary data.</text>
</comment>
<evidence type="ECO:0000313" key="2">
    <source>
        <dbReference type="Proteomes" id="UP000320475"/>
    </source>
</evidence>
<protein>
    <submittedName>
        <fullName evidence="1">Uncharacterized protein</fullName>
    </submittedName>
</protein>
<name>A0A507CHB0_9FUNG</name>
<dbReference type="EMBL" id="QEAM01000642">
    <property type="protein sequence ID" value="TPX37404.1"/>
    <property type="molecule type" value="Genomic_DNA"/>
</dbReference>
<reference evidence="1 2" key="1">
    <citation type="journal article" date="2019" name="Sci. Rep.">
        <title>Comparative genomics of chytrid fungi reveal insights into the obligate biotrophic and pathogenic lifestyle of Synchytrium endobioticum.</title>
        <authorList>
            <person name="van de Vossenberg B.T.L.H."/>
            <person name="Warris S."/>
            <person name="Nguyen H.D.T."/>
            <person name="van Gent-Pelzer M.P.E."/>
            <person name="Joly D.L."/>
            <person name="van de Geest H.C."/>
            <person name="Bonants P.J.M."/>
            <person name="Smith D.S."/>
            <person name="Levesque C.A."/>
            <person name="van der Lee T.A.J."/>
        </authorList>
    </citation>
    <scope>NUCLEOTIDE SEQUENCE [LARGE SCALE GENOMIC DNA]</scope>
    <source>
        <strain evidence="1 2">LEV6574</strain>
    </source>
</reference>
<accession>A0A507CHB0</accession>
<organism evidence="1 2">
    <name type="scientific">Synchytrium endobioticum</name>
    <dbReference type="NCBI Taxonomy" id="286115"/>
    <lineage>
        <taxon>Eukaryota</taxon>
        <taxon>Fungi</taxon>
        <taxon>Fungi incertae sedis</taxon>
        <taxon>Chytridiomycota</taxon>
        <taxon>Chytridiomycota incertae sedis</taxon>
        <taxon>Chytridiomycetes</taxon>
        <taxon>Synchytriales</taxon>
        <taxon>Synchytriaceae</taxon>
        <taxon>Synchytrium</taxon>
    </lineage>
</organism>
<sequence length="108" mass="11846">MLCARLESNNWFEITIKNIHREDGIPTIRIFGMISCKAINKCFVEAFDQSIGLGIICSSNFMIHLQSYAKAIHHVIRKLCALIGCGPTRSTETFAKGPSGCVGCNGLL</sequence>
<evidence type="ECO:0000313" key="1">
    <source>
        <dbReference type="EMBL" id="TPX37404.1"/>
    </source>
</evidence>
<proteinExistence type="predicted"/>
<dbReference type="AlphaFoldDB" id="A0A507CHB0"/>